<dbReference type="NCBIfam" id="TIGR03013">
    <property type="entry name" value="EpsB_2"/>
    <property type="match status" value="1"/>
</dbReference>
<evidence type="ECO:0000256" key="2">
    <source>
        <dbReference type="ARBA" id="ARBA00006464"/>
    </source>
</evidence>
<comment type="caution">
    <text evidence="9">The sequence shown here is derived from an EMBL/GenBank/DDBJ whole genome shotgun (WGS) entry which is preliminary data.</text>
</comment>
<evidence type="ECO:0000256" key="4">
    <source>
        <dbReference type="ARBA" id="ARBA00022692"/>
    </source>
</evidence>
<dbReference type="PANTHER" id="PTHR30576:SF21">
    <property type="entry name" value="UDP-GLUCOSE:UNDECAPRENYL-PHOSPHATE GLUCOSE-1-PHOSPHATE TRANSFERASE"/>
    <property type="match status" value="1"/>
</dbReference>
<evidence type="ECO:0000256" key="6">
    <source>
        <dbReference type="ARBA" id="ARBA00023136"/>
    </source>
</evidence>
<keyword evidence="5 7" id="KW-1133">Transmembrane helix</keyword>
<dbReference type="PANTHER" id="PTHR30576">
    <property type="entry name" value="COLANIC BIOSYNTHESIS UDP-GLUCOSE LIPID CARRIER TRANSFERASE"/>
    <property type="match status" value="1"/>
</dbReference>
<sequence length="458" mass="51896">MLSLLTKGNLIRYQFVLVSGDVLIALGIFLVSHNFFPSQLDSLEGEIFIIPVLLMMSYMCGRYQTATPFNFKILFFSFLVILIGVFLHLIYSVDQAVAYPKVPVISLISFFLLQAGWHRLVHDLYKSRLLKQNIIVLGTGPIAEKVERLIQGDSDHYSLLGFISTPKDLVTVPQDKIVGSIENIVDIATGKAGEANSKANSIIIALTEKRGNPFMDQLISCKLNGIRIIEYPSFYEMLTGKIPIEDINPSWLVQSNGFLITPFLRRVKRCLDIIAASFLLIIISPFILPIILIIKWVSPGPVIYEQERVGLHGESFIIYKFRSMNVDAEKETGPVMNSSSDDNRTFPFGAFMRKTRIDELPQLINVLKGDMSFIGPRPERPAFVRQINEQTRFYNERHAIKPGITGWAQVMFRYGSNIGDSIEKLRYDLYYINNMSLVLDLVIVLETIKVVLFRKGSL</sequence>
<keyword evidence="10" id="KW-1185">Reference proteome</keyword>
<accession>A0A3S3UDL3</accession>
<protein>
    <submittedName>
        <fullName evidence="9">Sugar transferase</fullName>
    </submittedName>
</protein>
<evidence type="ECO:0000256" key="5">
    <source>
        <dbReference type="ARBA" id="ARBA00022989"/>
    </source>
</evidence>
<dbReference type="Proteomes" id="UP000287853">
    <property type="component" value="Unassembled WGS sequence"/>
</dbReference>
<dbReference type="NCBIfam" id="TIGR03025">
    <property type="entry name" value="EPS_sugtrans"/>
    <property type="match status" value="1"/>
</dbReference>
<feature type="transmembrane region" description="Helical" evidence="7">
    <location>
        <begin position="103"/>
        <end position="121"/>
    </location>
</feature>
<dbReference type="GO" id="GO:0009242">
    <property type="term" value="P:colanic acid biosynthetic process"/>
    <property type="evidence" value="ECO:0007669"/>
    <property type="project" value="TreeGrafter"/>
</dbReference>
<evidence type="ECO:0000256" key="3">
    <source>
        <dbReference type="ARBA" id="ARBA00022679"/>
    </source>
</evidence>
<evidence type="ECO:0000313" key="9">
    <source>
        <dbReference type="EMBL" id="RWX47726.1"/>
    </source>
</evidence>
<feature type="transmembrane region" description="Helical" evidence="7">
    <location>
        <begin position="43"/>
        <end position="61"/>
    </location>
</feature>
<dbReference type="InterPro" id="IPR003362">
    <property type="entry name" value="Bact_transf"/>
</dbReference>
<reference evidence="9 10" key="1">
    <citation type="submission" date="2017-01" db="EMBL/GenBank/DDBJ databases">
        <title>The cable genome- insights into the physiology and evolution of filamentous bacteria capable of sulfide oxidation via long distance electron transfer.</title>
        <authorList>
            <person name="Schreiber L."/>
            <person name="Bjerg J.T."/>
            <person name="Boggild A."/>
            <person name="Van De Vossenberg J."/>
            <person name="Meysman F."/>
            <person name="Nielsen L.P."/>
            <person name="Schramm A."/>
            <person name="Kjeldsen K.U."/>
        </authorList>
    </citation>
    <scope>NUCLEOTIDE SEQUENCE [LARGE SCALE GENOMIC DNA]</scope>
    <source>
        <strain evidence="9">MCF</strain>
    </source>
</reference>
<evidence type="ECO:0000313" key="10">
    <source>
        <dbReference type="Proteomes" id="UP000287853"/>
    </source>
</evidence>
<dbReference type="Gene3D" id="3.40.50.720">
    <property type="entry name" value="NAD(P)-binding Rossmann-like Domain"/>
    <property type="match status" value="1"/>
</dbReference>
<comment type="subcellular location">
    <subcellularLocation>
        <location evidence="1">Membrane</location>
        <topology evidence="1">Multi-pass membrane protein</topology>
    </subcellularLocation>
</comment>
<name>A0A3S3UDL3_9BACT</name>
<dbReference type="InterPro" id="IPR017464">
    <property type="entry name" value="Sugar_tfrase_EpsB_2"/>
</dbReference>
<feature type="transmembrane region" description="Helical" evidence="7">
    <location>
        <begin position="73"/>
        <end position="91"/>
    </location>
</feature>
<dbReference type="GO" id="GO:0089702">
    <property type="term" value="F:undecaprenyl-phosphate glucose phosphotransferase activity"/>
    <property type="evidence" value="ECO:0007669"/>
    <property type="project" value="TreeGrafter"/>
</dbReference>
<evidence type="ECO:0000259" key="8">
    <source>
        <dbReference type="Pfam" id="PF02397"/>
    </source>
</evidence>
<feature type="domain" description="Bacterial sugar transferase" evidence="8">
    <location>
        <begin position="268"/>
        <end position="452"/>
    </location>
</feature>
<keyword evidence="6 7" id="KW-0472">Membrane</keyword>
<keyword evidence="4 7" id="KW-0812">Transmembrane</keyword>
<dbReference type="AlphaFoldDB" id="A0A3S3UDL3"/>
<dbReference type="InterPro" id="IPR017475">
    <property type="entry name" value="EPS_sugar_tfrase"/>
</dbReference>
<evidence type="ECO:0000256" key="1">
    <source>
        <dbReference type="ARBA" id="ARBA00004141"/>
    </source>
</evidence>
<comment type="similarity">
    <text evidence="2">Belongs to the bacterial sugar transferase family.</text>
</comment>
<dbReference type="EMBL" id="MTKO01000028">
    <property type="protein sequence ID" value="RWX47726.1"/>
    <property type="molecule type" value="Genomic_DNA"/>
</dbReference>
<organism evidence="9 10">
    <name type="scientific">Candidatus Electrothrix aarhusensis</name>
    <dbReference type="NCBI Taxonomy" id="1859131"/>
    <lineage>
        <taxon>Bacteria</taxon>
        <taxon>Pseudomonadati</taxon>
        <taxon>Thermodesulfobacteriota</taxon>
        <taxon>Desulfobulbia</taxon>
        <taxon>Desulfobulbales</taxon>
        <taxon>Desulfobulbaceae</taxon>
        <taxon>Candidatus Electrothrix</taxon>
    </lineage>
</organism>
<dbReference type="GO" id="GO:0016020">
    <property type="term" value="C:membrane"/>
    <property type="evidence" value="ECO:0007669"/>
    <property type="project" value="UniProtKB-SubCell"/>
</dbReference>
<feature type="transmembrane region" description="Helical" evidence="7">
    <location>
        <begin position="273"/>
        <end position="294"/>
    </location>
</feature>
<keyword evidence="3 9" id="KW-0808">Transferase</keyword>
<feature type="transmembrane region" description="Helical" evidence="7">
    <location>
        <begin position="12"/>
        <end position="31"/>
    </location>
</feature>
<evidence type="ECO:0000256" key="7">
    <source>
        <dbReference type="SAM" id="Phobius"/>
    </source>
</evidence>
<gene>
    <name evidence="9" type="primary">wecA</name>
    <name evidence="9" type="ORF">H206_06963</name>
</gene>
<dbReference type="Pfam" id="PF02397">
    <property type="entry name" value="Bac_transf"/>
    <property type="match status" value="1"/>
</dbReference>
<proteinExistence type="inferred from homology"/>